<organism evidence="2 3">
    <name type="scientific">Dreissena polymorpha</name>
    <name type="common">Zebra mussel</name>
    <name type="synonym">Mytilus polymorpha</name>
    <dbReference type="NCBI Taxonomy" id="45954"/>
    <lineage>
        <taxon>Eukaryota</taxon>
        <taxon>Metazoa</taxon>
        <taxon>Spiralia</taxon>
        <taxon>Lophotrochozoa</taxon>
        <taxon>Mollusca</taxon>
        <taxon>Bivalvia</taxon>
        <taxon>Autobranchia</taxon>
        <taxon>Heteroconchia</taxon>
        <taxon>Euheterodonta</taxon>
        <taxon>Imparidentia</taxon>
        <taxon>Neoheterodontei</taxon>
        <taxon>Myida</taxon>
        <taxon>Dreissenoidea</taxon>
        <taxon>Dreissenidae</taxon>
        <taxon>Dreissena</taxon>
    </lineage>
</organism>
<feature type="compositionally biased region" description="Polar residues" evidence="1">
    <location>
        <begin position="32"/>
        <end position="44"/>
    </location>
</feature>
<reference evidence="2" key="1">
    <citation type="journal article" date="2019" name="bioRxiv">
        <title>The Genome of the Zebra Mussel, Dreissena polymorpha: A Resource for Invasive Species Research.</title>
        <authorList>
            <person name="McCartney M.A."/>
            <person name="Auch B."/>
            <person name="Kono T."/>
            <person name="Mallez S."/>
            <person name="Zhang Y."/>
            <person name="Obille A."/>
            <person name="Becker A."/>
            <person name="Abrahante J.E."/>
            <person name="Garbe J."/>
            <person name="Badalamenti J.P."/>
            <person name="Herman A."/>
            <person name="Mangelson H."/>
            <person name="Liachko I."/>
            <person name="Sullivan S."/>
            <person name="Sone E.D."/>
            <person name="Koren S."/>
            <person name="Silverstein K.A.T."/>
            <person name="Beckman K.B."/>
            <person name="Gohl D.M."/>
        </authorList>
    </citation>
    <scope>NUCLEOTIDE SEQUENCE</scope>
    <source>
        <strain evidence="2">Duluth1</strain>
        <tissue evidence="2">Whole animal</tissue>
    </source>
</reference>
<reference evidence="2" key="2">
    <citation type="submission" date="2020-11" db="EMBL/GenBank/DDBJ databases">
        <authorList>
            <person name="McCartney M.A."/>
            <person name="Auch B."/>
            <person name="Kono T."/>
            <person name="Mallez S."/>
            <person name="Becker A."/>
            <person name="Gohl D.M."/>
            <person name="Silverstein K.A.T."/>
            <person name="Koren S."/>
            <person name="Bechman K.B."/>
            <person name="Herman A."/>
            <person name="Abrahante J.E."/>
            <person name="Garbe J."/>
        </authorList>
    </citation>
    <scope>NUCLEOTIDE SEQUENCE</scope>
    <source>
        <strain evidence="2">Duluth1</strain>
        <tissue evidence="2">Whole animal</tissue>
    </source>
</reference>
<dbReference type="AlphaFoldDB" id="A0A9D4M763"/>
<name>A0A9D4M763_DREPO</name>
<accession>A0A9D4M763</accession>
<evidence type="ECO:0000313" key="3">
    <source>
        <dbReference type="Proteomes" id="UP000828390"/>
    </source>
</evidence>
<keyword evidence="3" id="KW-1185">Reference proteome</keyword>
<proteinExistence type="predicted"/>
<protein>
    <submittedName>
        <fullName evidence="2">Uncharacterized protein</fullName>
    </submittedName>
</protein>
<sequence>MDIIESVIWEEPILCVYGGDNENTPRLGGGPTNSRSLGEISSTSPPQPGI</sequence>
<gene>
    <name evidence="2" type="ORF">DPMN_033524</name>
</gene>
<comment type="caution">
    <text evidence="2">The sequence shown here is derived from an EMBL/GenBank/DDBJ whole genome shotgun (WGS) entry which is preliminary data.</text>
</comment>
<evidence type="ECO:0000313" key="2">
    <source>
        <dbReference type="EMBL" id="KAH3870342.1"/>
    </source>
</evidence>
<evidence type="ECO:0000256" key="1">
    <source>
        <dbReference type="SAM" id="MobiDB-lite"/>
    </source>
</evidence>
<dbReference type="Proteomes" id="UP000828390">
    <property type="component" value="Unassembled WGS sequence"/>
</dbReference>
<feature type="region of interest" description="Disordered" evidence="1">
    <location>
        <begin position="18"/>
        <end position="50"/>
    </location>
</feature>
<dbReference type="EMBL" id="JAIWYP010000002">
    <property type="protein sequence ID" value="KAH3870342.1"/>
    <property type="molecule type" value="Genomic_DNA"/>
</dbReference>